<dbReference type="Pfam" id="PF13464">
    <property type="entry name" value="RodZ_C"/>
    <property type="match status" value="1"/>
</dbReference>
<dbReference type="PANTHER" id="PTHR34475">
    <property type="match status" value="1"/>
</dbReference>
<keyword evidence="2" id="KW-0812">Transmembrane</keyword>
<dbReference type="CDD" id="cd00093">
    <property type="entry name" value="HTH_XRE"/>
    <property type="match status" value="1"/>
</dbReference>
<evidence type="ECO:0000256" key="2">
    <source>
        <dbReference type="SAM" id="Phobius"/>
    </source>
</evidence>
<evidence type="ECO:0000313" key="4">
    <source>
        <dbReference type="EMBL" id="VAX04881.1"/>
    </source>
</evidence>
<dbReference type="InterPro" id="IPR001387">
    <property type="entry name" value="Cro/C1-type_HTH"/>
</dbReference>
<dbReference type="AlphaFoldDB" id="A0A3B1AT47"/>
<dbReference type="Pfam" id="PF13413">
    <property type="entry name" value="HTH_25"/>
    <property type="match status" value="1"/>
</dbReference>
<keyword evidence="2" id="KW-0472">Membrane</keyword>
<feature type="region of interest" description="Disordered" evidence="1">
    <location>
        <begin position="1"/>
        <end position="21"/>
    </location>
</feature>
<dbReference type="EMBL" id="UOFV01000501">
    <property type="protein sequence ID" value="VAX04881.1"/>
    <property type="molecule type" value="Genomic_DNA"/>
</dbReference>
<organism evidence="4">
    <name type="scientific">hydrothermal vent metagenome</name>
    <dbReference type="NCBI Taxonomy" id="652676"/>
    <lineage>
        <taxon>unclassified sequences</taxon>
        <taxon>metagenomes</taxon>
        <taxon>ecological metagenomes</taxon>
    </lineage>
</organism>
<evidence type="ECO:0000256" key="1">
    <source>
        <dbReference type="SAM" id="MobiDB-lite"/>
    </source>
</evidence>
<sequence>MSKRNKKQRDPEQDVLSLQPGDRLRIARESRDLSIEDVAARLKLDVRKIKALEQGDIADFAAPVFAAGYLRTYARLMELSEEEVLADFTELVSVHEQAIDPASAVNNETYGKMSNEISSQFSLRDKSSGNHLGKAGFAGVLIVGLVYFLWPVTEGEQTDAVSSDTSPRLTEQTVEIVVPSLEIVTEEKVNDAQVTEIQSPAEKPVVEKQIVETEQSELVSPEISAEPVVIPEVKIEAEGLASGQSSELILIFNSDSWAEVRDAQGESLVYRLGKSGTQSLVKGVAPFTVQLGYVQGVDILYNGAAYDLSQYANRRSVRLRIGAADEHMDGE</sequence>
<evidence type="ECO:0000259" key="3">
    <source>
        <dbReference type="SMART" id="SM00530"/>
    </source>
</evidence>
<feature type="domain" description="HTH cro/C1-type" evidence="3">
    <location>
        <begin position="23"/>
        <end position="84"/>
    </location>
</feature>
<keyword evidence="2" id="KW-1133">Transmembrane helix</keyword>
<reference evidence="4" key="1">
    <citation type="submission" date="2018-06" db="EMBL/GenBank/DDBJ databases">
        <authorList>
            <person name="Zhirakovskaya E."/>
        </authorList>
    </citation>
    <scope>NUCLEOTIDE SEQUENCE</scope>
</reference>
<dbReference type="InterPro" id="IPR025194">
    <property type="entry name" value="RodZ-like_C"/>
</dbReference>
<dbReference type="InterPro" id="IPR050400">
    <property type="entry name" value="Bact_Cytoskel_RodZ"/>
</dbReference>
<accession>A0A3B1AT47</accession>
<feature type="transmembrane region" description="Helical" evidence="2">
    <location>
        <begin position="132"/>
        <end position="150"/>
    </location>
</feature>
<dbReference type="InterPro" id="IPR010982">
    <property type="entry name" value="Lambda_DNA-bd_dom_sf"/>
</dbReference>
<proteinExistence type="predicted"/>
<dbReference type="PANTHER" id="PTHR34475:SF1">
    <property type="entry name" value="CYTOSKELETON PROTEIN RODZ"/>
    <property type="match status" value="1"/>
</dbReference>
<gene>
    <name evidence="4" type="ORF">MNBD_GAMMA19-141</name>
</gene>
<protein>
    <recommendedName>
        <fullName evidence="3">HTH cro/C1-type domain-containing protein</fullName>
    </recommendedName>
</protein>
<name>A0A3B1AT47_9ZZZZ</name>
<dbReference type="SMART" id="SM00530">
    <property type="entry name" value="HTH_XRE"/>
    <property type="match status" value="1"/>
</dbReference>
<dbReference type="GO" id="GO:0003677">
    <property type="term" value="F:DNA binding"/>
    <property type="evidence" value="ECO:0007669"/>
    <property type="project" value="InterPro"/>
</dbReference>
<dbReference type="Gene3D" id="1.10.260.40">
    <property type="entry name" value="lambda repressor-like DNA-binding domains"/>
    <property type="match status" value="1"/>
</dbReference>
<dbReference type="SUPFAM" id="SSF47413">
    <property type="entry name" value="lambda repressor-like DNA-binding domains"/>
    <property type="match status" value="1"/>
</dbReference>